<accession>A0A6N9Q668</accession>
<sequence length="317" mass="37411">MNKSERLNDMLQFINDKKAFNLKDLMEKYNISRSTAIRDVQSLELLGMPIYAEQGRNGKYLVLDNRILSPITFTVDEMYAMYFAMLTLKRYKAKPFEYEIIKLENKFNQVLPSKVKDNIEKMKGLINLEITNHSNFNPYLKDLIQGIVEEKIYLVSYLKNKEKIQITGQFIKINSKFGQWYSKIYNIDIQKVQNLRCDKILSLEVVENKNSMRLEYLLSLVENHHKQTDAIEFSIIVTDRGKDLYDKEHYPSMSIQKTDDNYIISGYYNWNEEDFISDYFLRYGKSIISISPPTLKASIQNKLHILITHLNKMNLQC</sequence>
<organism evidence="2 3">
    <name type="scientific">Chengkuizengella marina</name>
    <dbReference type="NCBI Taxonomy" id="2507566"/>
    <lineage>
        <taxon>Bacteria</taxon>
        <taxon>Bacillati</taxon>
        <taxon>Bacillota</taxon>
        <taxon>Bacilli</taxon>
        <taxon>Bacillales</taxon>
        <taxon>Paenibacillaceae</taxon>
        <taxon>Chengkuizengella</taxon>
    </lineage>
</organism>
<dbReference type="PANTHER" id="PTHR34580">
    <property type="match status" value="1"/>
</dbReference>
<comment type="caution">
    <text evidence="2">The sequence shown here is derived from an EMBL/GenBank/DDBJ whole genome shotgun (WGS) entry which is preliminary data.</text>
</comment>
<feature type="domain" description="Helix-turn-helix type 11" evidence="1">
    <location>
        <begin position="6"/>
        <end position="58"/>
    </location>
</feature>
<reference evidence="2 3" key="1">
    <citation type="submission" date="2019-01" db="EMBL/GenBank/DDBJ databases">
        <title>Chengkuizengella sp. nov., isolated from deep-sea sediment of East Pacific Ocean.</title>
        <authorList>
            <person name="Yang J."/>
            <person name="Lai Q."/>
            <person name="Shao Z."/>
        </authorList>
    </citation>
    <scope>NUCLEOTIDE SEQUENCE [LARGE SCALE GENOMIC DNA]</scope>
    <source>
        <strain evidence="2 3">YPA3-1-1</strain>
    </source>
</reference>
<dbReference type="OrthoDB" id="9815009at2"/>
<gene>
    <name evidence="2" type="ORF">ERL59_14665</name>
</gene>
<keyword evidence="3" id="KW-1185">Reference proteome</keyword>
<dbReference type="InterPro" id="IPR036390">
    <property type="entry name" value="WH_DNA-bd_sf"/>
</dbReference>
<evidence type="ECO:0000313" key="3">
    <source>
        <dbReference type="Proteomes" id="UP000448943"/>
    </source>
</evidence>
<dbReference type="AlphaFoldDB" id="A0A6N9Q668"/>
<dbReference type="Gene3D" id="1.10.10.10">
    <property type="entry name" value="Winged helix-like DNA-binding domain superfamily/Winged helix DNA-binding domain"/>
    <property type="match status" value="1"/>
</dbReference>
<dbReference type="InterPro" id="IPR036388">
    <property type="entry name" value="WH-like_DNA-bd_sf"/>
</dbReference>
<dbReference type="Proteomes" id="UP000448943">
    <property type="component" value="Unassembled WGS sequence"/>
</dbReference>
<dbReference type="SUPFAM" id="SSF46785">
    <property type="entry name" value="Winged helix' DNA-binding domain"/>
    <property type="match status" value="1"/>
</dbReference>
<evidence type="ECO:0000259" key="1">
    <source>
        <dbReference type="Pfam" id="PF08279"/>
    </source>
</evidence>
<protein>
    <submittedName>
        <fullName evidence="2">WYL domain-containing protein</fullName>
    </submittedName>
</protein>
<dbReference type="RefSeq" id="WP_160647002.1">
    <property type="nucleotide sequence ID" value="NZ_SIJB01000030.1"/>
</dbReference>
<dbReference type="Pfam" id="PF08279">
    <property type="entry name" value="HTH_11"/>
    <property type="match status" value="1"/>
</dbReference>
<dbReference type="PANTHER" id="PTHR34580:SF9">
    <property type="entry name" value="SLL5097 PROTEIN"/>
    <property type="match status" value="1"/>
</dbReference>
<name>A0A6N9Q668_9BACL</name>
<dbReference type="InterPro" id="IPR051534">
    <property type="entry name" value="CBASS_pafABC_assoc_protein"/>
</dbReference>
<dbReference type="InterPro" id="IPR013196">
    <property type="entry name" value="HTH_11"/>
</dbReference>
<proteinExistence type="predicted"/>
<dbReference type="EMBL" id="SIJB01000030">
    <property type="protein sequence ID" value="NBI30191.1"/>
    <property type="molecule type" value="Genomic_DNA"/>
</dbReference>
<evidence type="ECO:0000313" key="2">
    <source>
        <dbReference type="EMBL" id="NBI30191.1"/>
    </source>
</evidence>